<dbReference type="EC" id="2.4.2.31" evidence="11"/>
<evidence type="ECO:0000256" key="4">
    <source>
        <dbReference type="ARBA" id="ARBA00022656"/>
    </source>
</evidence>
<dbReference type="AlphaFoldDB" id="A0A6P7I2Y7"/>
<reference evidence="14" key="1">
    <citation type="submission" date="2025-08" db="UniProtKB">
        <authorList>
            <consortium name="RefSeq"/>
        </authorList>
    </citation>
    <scope>IDENTIFICATION</scope>
</reference>
<feature type="chain" id="PRO_5028511037" description="NAD(P)(+)--arginine ADP-ribosyltransferase" evidence="11">
    <location>
        <begin position="23"/>
        <end position="279"/>
    </location>
</feature>
<evidence type="ECO:0000313" key="13">
    <source>
        <dbReference type="Proteomes" id="UP000515145"/>
    </source>
</evidence>
<evidence type="ECO:0000256" key="1">
    <source>
        <dbReference type="ARBA" id="ARBA00004613"/>
    </source>
</evidence>
<keyword evidence="5 11" id="KW-0328">Glycosyltransferase</keyword>
<dbReference type="Pfam" id="PF01129">
    <property type="entry name" value="ART"/>
    <property type="match status" value="1"/>
</dbReference>
<evidence type="ECO:0000256" key="8">
    <source>
        <dbReference type="ARBA" id="ARBA00022857"/>
    </source>
</evidence>
<evidence type="ECO:0000256" key="10">
    <source>
        <dbReference type="ARBA" id="ARBA00047597"/>
    </source>
</evidence>
<evidence type="ECO:0000256" key="3">
    <source>
        <dbReference type="ARBA" id="ARBA00022525"/>
    </source>
</evidence>
<evidence type="ECO:0000313" key="14">
    <source>
        <dbReference type="RefSeq" id="XP_028262290.1"/>
    </source>
</evidence>
<dbReference type="GeneID" id="114436291"/>
<keyword evidence="3" id="KW-0964">Secreted</keyword>
<keyword evidence="6 11" id="KW-0808">Transferase</keyword>
<dbReference type="PANTHER" id="PTHR10339:SF25">
    <property type="entry name" value="SECRETED EXOENZYME S"/>
    <property type="match status" value="1"/>
</dbReference>
<comment type="catalytic activity">
    <reaction evidence="10 11">
        <text>L-arginyl-[protein] + NAD(+) = N(omega)-(ADP-D-ribosyl)-L-arginyl-[protein] + nicotinamide + H(+)</text>
        <dbReference type="Rhea" id="RHEA:19149"/>
        <dbReference type="Rhea" id="RHEA-COMP:10532"/>
        <dbReference type="Rhea" id="RHEA-COMP:15087"/>
        <dbReference type="ChEBI" id="CHEBI:15378"/>
        <dbReference type="ChEBI" id="CHEBI:17154"/>
        <dbReference type="ChEBI" id="CHEBI:29965"/>
        <dbReference type="ChEBI" id="CHEBI:57540"/>
        <dbReference type="ChEBI" id="CHEBI:142554"/>
        <dbReference type="EC" id="2.4.2.31"/>
    </reaction>
</comment>
<sequence>MCKAGKWLLAAFVFTAVSQVAADDVRLKEISSNVLDDMYQGCRSQAMEKVFSSGLLETELRQDEAFQKKWNAYANCSKQIPGGKHEHSVAISAYTDGTQDFQLSFDNAVETMGGNISTYTDHFHFKSLYFLLMDSMMLVNPAKCMPTYALTDEDDAPQIGSTLTFGRFITVYSDIKNLERDSDLFDRIVLKITTCFFVNLETHSCSKQKKKLLLSPAERFTVADVKHVEDENNDYTLVVLNHLKLHSEHNCYIFSGAPAVLSTLWFVPVFLALTGFFNC</sequence>
<keyword evidence="12" id="KW-1133">Transmembrane helix</keyword>
<evidence type="ECO:0000256" key="9">
    <source>
        <dbReference type="ARBA" id="ARBA00023026"/>
    </source>
</evidence>
<evidence type="ECO:0000256" key="7">
    <source>
        <dbReference type="ARBA" id="ARBA00022695"/>
    </source>
</evidence>
<dbReference type="InParanoid" id="A0A6P7I2Y7"/>
<keyword evidence="9" id="KW-0843">Virulence</keyword>
<comment type="similarity">
    <text evidence="2 11">Belongs to the Arg-specific ADP-ribosyltransferase family.</text>
</comment>
<dbReference type="Proteomes" id="UP000515145">
    <property type="component" value="Chromosome 1"/>
</dbReference>
<keyword evidence="11" id="KW-0732">Signal</keyword>
<dbReference type="PRINTS" id="PR00970">
    <property type="entry name" value="RIBTRNSFRASE"/>
</dbReference>
<accession>A0A6P7I2Y7</accession>
<evidence type="ECO:0000256" key="12">
    <source>
        <dbReference type="SAM" id="Phobius"/>
    </source>
</evidence>
<dbReference type="PANTHER" id="PTHR10339">
    <property type="entry name" value="ADP-RIBOSYLTRANSFERASE"/>
    <property type="match status" value="1"/>
</dbReference>
<evidence type="ECO:0000256" key="2">
    <source>
        <dbReference type="ARBA" id="ARBA00009558"/>
    </source>
</evidence>
<organism evidence="13 14">
    <name type="scientific">Parambassis ranga</name>
    <name type="common">Indian glassy fish</name>
    <dbReference type="NCBI Taxonomy" id="210632"/>
    <lineage>
        <taxon>Eukaryota</taxon>
        <taxon>Metazoa</taxon>
        <taxon>Chordata</taxon>
        <taxon>Craniata</taxon>
        <taxon>Vertebrata</taxon>
        <taxon>Euteleostomi</taxon>
        <taxon>Actinopterygii</taxon>
        <taxon>Neopterygii</taxon>
        <taxon>Teleostei</taxon>
        <taxon>Neoteleostei</taxon>
        <taxon>Acanthomorphata</taxon>
        <taxon>Ovalentaria</taxon>
        <taxon>Ambassidae</taxon>
        <taxon>Parambassis</taxon>
    </lineage>
</organism>
<evidence type="ECO:0000256" key="6">
    <source>
        <dbReference type="ARBA" id="ARBA00022679"/>
    </source>
</evidence>
<dbReference type="GO" id="GO:0106274">
    <property type="term" value="F:NAD+-protein-arginine ADP-ribosyltransferase activity"/>
    <property type="evidence" value="ECO:0007669"/>
    <property type="project" value="UniProtKB-EC"/>
</dbReference>
<dbReference type="GO" id="GO:0090729">
    <property type="term" value="F:toxin activity"/>
    <property type="evidence" value="ECO:0007669"/>
    <property type="project" value="UniProtKB-KW"/>
</dbReference>
<dbReference type="OrthoDB" id="423533at2759"/>
<dbReference type="Gene3D" id="3.90.176.10">
    <property type="entry name" value="Toxin ADP-ribosyltransferase, Chain A, domain 1"/>
    <property type="match status" value="1"/>
</dbReference>
<dbReference type="GO" id="GO:0005576">
    <property type="term" value="C:extracellular region"/>
    <property type="evidence" value="ECO:0007669"/>
    <property type="project" value="UniProtKB-SubCell"/>
</dbReference>
<gene>
    <name evidence="14" type="primary">LOC114436291</name>
</gene>
<name>A0A6P7I2Y7_9TELE</name>
<keyword evidence="4" id="KW-0800">Toxin</keyword>
<evidence type="ECO:0000256" key="11">
    <source>
        <dbReference type="RuleBase" id="RU361228"/>
    </source>
</evidence>
<dbReference type="SUPFAM" id="SSF56399">
    <property type="entry name" value="ADP-ribosylation"/>
    <property type="match status" value="1"/>
</dbReference>
<dbReference type="InterPro" id="IPR000768">
    <property type="entry name" value="ART"/>
</dbReference>
<dbReference type="GO" id="GO:0016779">
    <property type="term" value="F:nucleotidyltransferase activity"/>
    <property type="evidence" value="ECO:0007669"/>
    <property type="project" value="UniProtKB-KW"/>
</dbReference>
<proteinExistence type="inferred from homology"/>
<dbReference type="RefSeq" id="XP_028262290.1">
    <property type="nucleotide sequence ID" value="XM_028406489.1"/>
</dbReference>
<protein>
    <recommendedName>
        <fullName evidence="11">NAD(P)(+)--arginine ADP-ribosyltransferase</fullName>
        <ecNumber evidence="11">2.4.2.31</ecNumber>
    </recommendedName>
    <alternativeName>
        <fullName evidence="11">Mono(ADP-ribosyl)transferase</fullName>
    </alternativeName>
</protein>
<keyword evidence="12" id="KW-0812">Transmembrane</keyword>
<keyword evidence="8 11" id="KW-0521">NADP</keyword>
<keyword evidence="11" id="KW-0520">NAD</keyword>
<dbReference type="FunCoup" id="A0A6P7I2Y7">
    <property type="interactions" value="66"/>
</dbReference>
<keyword evidence="7" id="KW-0548">Nucleotidyltransferase</keyword>
<evidence type="ECO:0000256" key="5">
    <source>
        <dbReference type="ARBA" id="ARBA00022676"/>
    </source>
</evidence>
<keyword evidence="12" id="KW-0472">Membrane</keyword>
<keyword evidence="13" id="KW-1185">Reference proteome</keyword>
<feature type="transmembrane region" description="Helical" evidence="12">
    <location>
        <begin position="252"/>
        <end position="277"/>
    </location>
</feature>
<dbReference type="GO" id="GO:0003950">
    <property type="term" value="F:NAD+ poly-ADP-ribosyltransferase activity"/>
    <property type="evidence" value="ECO:0007669"/>
    <property type="project" value="TreeGrafter"/>
</dbReference>
<feature type="signal peptide" evidence="11">
    <location>
        <begin position="1"/>
        <end position="22"/>
    </location>
</feature>
<comment type="subcellular location">
    <subcellularLocation>
        <location evidence="1">Secreted</location>
    </subcellularLocation>
</comment>
<dbReference type="InterPro" id="IPR050999">
    <property type="entry name" value="ADP-ribosyltransferase_ARG"/>
</dbReference>